<evidence type="ECO:0000259" key="3">
    <source>
        <dbReference type="PROSITE" id="PS50801"/>
    </source>
</evidence>
<reference evidence="4 5" key="1">
    <citation type="submission" date="2020-03" db="EMBL/GenBank/DDBJ databases">
        <title>Whole genome shotgun sequence of Phytohabitans houttuyneae NBRC 108639.</title>
        <authorList>
            <person name="Komaki H."/>
            <person name="Tamura T."/>
        </authorList>
    </citation>
    <scope>NUCLEOTIDE SEQUENCE [LARGE SCALE GENOMIC DNA]</scope>
    <source>
        <strain evidence="4 5">NBRC 108639</strain>
    </source>
</reference>
<accession>A0A6V8KIQ7</accession>
<dbReference type="SUPFAM" id="SSF52091">
    <property type="entry name" value="SpoIIaa-like"/>
    <property type="match status" value="1"/>
</dbReference>
<name>A0A6V8KIQ7_9ACTN</name>
<dbReference type="InterPro" id="IPR002645">
    <property type="entry name" value="STAS_dom"/>
</dbReference>
<sequence length="123" mass="13137">MSTTTSSPVTALAQLHVDTTHLSAFTARVAVVGVVDLETTPLLRERLLRLLRDQRPDLLDIDLSGVTFLDCTGLSALIAVRNAAIQAGGQMRVSHPQPIVRRVLEITGVLGMFTAATTHPGGR</sequence>
<dbReference type="PANTHER" id="PTHR33495">
    <property type="entry name" value="ANTI-SIGMA FACTOR ANTAGONIST TM_1081-RELATED-RELATED"/>
    <property type="match status" value="1"/>
</dbReference>
<dbReference type="AlphaFoldDB" id="A0A6V8KIQ7"/>
<comment type="caution">
    <text evidence="4">The sequence shown here is derived from an EMBL/GenBank/DDBJ whole genome shotgun (WGS) entry which is preliminary data.</text>
</comment>
<comment type="similarity">
    <text evidence="1 2">Belongs to the anti-sigma-factor antagonist family.</text>
</comment>
<keyword evidence="5" id="KW-1185">Reference proteome</keyword>
<dbReference type="Proteomes" id="UP000482800">
    <property type="component" value="Unassembled WGS sequence"/>
</dbReference>
<dbReference type="Gene3D" id="3.30.750.24">
    <property type="entry name" value="STAS domain"/>
    <property type="match status" value="1"/>
</dbReference>
<dbReference type="CDD" id="cd07043">
    <property type="entry name" value="STAS_anti-anti-sigma_factors"/>
    <property type="match status" value="1"/>
</dbReference>
<protein>
    <recommendedName>
        <fullName evidence="2">Anti-sigma factor antagonist</fullName>
    </recommendedName>
</protein>
<evidence type="ECO:0000313" key="5">
    <source>
        <dbReference type="Proteomes" id="UP000482800"/>
    </source>
</evidence>
<evidence type="ECO:0000313" key="4">
    <source>
        <dbReference type="EMBL" id="GFJ85083.1"/>
    </source>
</evidence>
<proteinExistence type="inferred from homology"/>
<organism evidence="4 5">
    <name type="scientific">Phytohabitans houttuyneae</name>
    <dbReference type="NCBI Taxonomy" id="1076126"/>
    <lineage>
        <taxon>Bacteria</taxon>
        <taxon>Bacillati</taxon>
        <taxon>Actinomycetota</taxon>
        <taxon>Actinomycetes</taxon>
        <taxon>Micromonosporales</taxon>
        <taxon>Micromonosporaceae</taxon>
    </lineage>
</organism>
<gene>
    <name evidence="4" type="ORF">Phou_092630</name>
</gene>
<dbReference type="GO" id="GO:0043856">
    <property type="term" value="F:anti-sigma factor antagonist activity"/>
    <property type="evidence" value="ECO:0007669"/>
    <property type="project" value="InterPro"/>
</dbReference>
<evidence type="ECO:0000256" key="1">
    <source>
        <dbReference type="ARBA" id="ARBA00009013"/>
    </source>
</evidence>
<reference evidence="4 5" key="2">
    <citation type="submission" date="2020-03" db="EMBL/GenBank/DDBJ databases">
        <authorList>
            <person name="Ichikawa N."/>
            <person name="Kimura A."/>
            <person name="Kitahashi Y."/>
            <person name="Uohara A."/>
        </authorList>
    </citation>
    <scope>NUCLEOTIDE SEQUENCE [LARGE SCALE GENOMIC DNA]</scope>
    <source>
        <strain evidence="4 5">NBRC 108639</strain>
    </source>
</reference>
<dbReference type="InterPro" id="IPR036513">
    <property type="entry name" value="STAS_dom_sf"/>
</dbReference>
<evidence type="ECO:0000256" key="2">
    <source>
        <dbReference type="RuleBase" id="RU003749"/>
    </source>
</evidence>
<dbReference type="Pfam" id="PF01740">
    <property type="entry name" value="STAS"/>
    <property type="match status" value="1"/>
</dbReference>
<dbReference type="EMBL" id="BLPF01000004">
    <property type="protein sequence ID" value="GFJ85083.1"/>
    <property type="molecule type" value="Genomic_DNA"/>
</dbReference>
<dbReference type="InterPro" id="IPR003658">
    <property type="entry name" value="Anti-sigma_ant"/>
</dbReference>
<dbReference type="PROSITE" id="PS50801">
    <property type="entry name" value="STAS"/>
    <property type="match status" value="1"/>
</dbReference>
<dbReference type="PANTHER" id="PTHR33495:SF2">
    <property type="entry name" value="ANTI-SIGMA FACTOR ANTAGONIST TM_1081-RELATED"/>
    <property type="match status" value="1"/>
</dbReference>
<dbReference type="NCBIfam" id="TIGR00377">
    <property type="entry name" value="ant_ant_sig"/>
    <property type="match status" value="1"/>
</dbReference>
<feature type="domain" description="STAS" evidence="3">
    <location>
        <begin position="29"/>
        <end position="123"/>
    </location>
</feature>